<evidence type="ECO:0000313" key="2">
    <source>
        <dbReference type="EMBL" id="PPQ72189.1"/>
    </source>
</evidence>
<feature type="transmembrane region" description="Helical" evidence="1">
    <location>
        <begin position="64"/>
        <end position="93"/>
    </location>
</feature>
<reference evidence="2 3" key="1">
    <citation type="journal article" date="2018" name="Evol. Lett.">
        <title>Horizontal gene cluster transfer increased hallucinogenic mushroom diversity.</title>
        <authorList>
            <person name="Reynolds H.T."/>
            <person name="Vijayakumar V."/>
            <person name="Gluck-Thaler E."/>
            <person name="Korotkin H.B."/>
            <person name="Matheny P.B."/>
            <person name="Slot J.C."/>
        </authorList>
    </citation>
    <scope>NUCLEOTIDE SEQUENCE [LARGE SCALE GENOMIC DNA]</scope>
    <source>
        <strain evidence="2 3">2629</strain>
    </source>
</reference>
<keyword evidence="1" id="KW-1133">Transmembrane helix</keyword>
<keyword evidence="3" id="KW-1185">Reference proteome</keyword>
<dbReference type="InParanoid" id="A0A409W0Y8"/>
<comment type="caution">
    <text evidence="2">The sequence shown here is derived from an EMBL/GenBank/DDBJ whole genome shotgun (WGS) entry which is preliminary data.</text>
</comment>
<gene>
    <name evidence="2" type="ORF">CVT24_002401</name>
</gene>
<sequence>MGIYRVGPLLNSFLHISSTPCSASSTLLTVIVTHMGIQNANSLGILDNILVERDSQSFDAGSSVVVPVGAIVGGVIGGVAVGVGLCLAVYFLIRRRQLAKRWRRRRAQSINSAFDVPEIEHLAPCHPHRRITPFFLRPTHKITPSDGSITAPLVEPHHPHYTDQAAEPTRTVAAAAYTSHHGGLFSAPLESAGTIDHFSLPSPGVGTRDYEQAVTRVALEGPTRGALQVAPGSFTPMLVHVQSRHTDRGIRATMRPDEVGYSFVQG</sequence>
<protein>
    <submittedName>
        <fullName evidence="2">Uncharacterized protein</fullName>
    </submittedName>
</protein>
<accession>A0A409W0Y8</accession>
<dbReference type="AlphaFoldDB" id="A0A409W0Y8"/>
<proteinExistence type="predicted"/>
<evidence type="ECO:0000313" key="3">
    <source>
        <dbReference type="Proteomes" id="UP000284842"/>
    </source>
</evidence>
<dbReference type="EMBL" id="NHTK01005882">
    <property type="protein sequence ID" value="PPQ72189.1"/>
    <property type="molecule type" value="Genomic_DNA"/>
</dbReference>
<keyword evidence="1" id="KW-0812">Transmembrane</keyword>
<dbReference type="Proteomes" id="UP000284842">
    <property type="component" value="Unassembled WGS sequence"/>
</dbReference>
<evidence type="ECO:0000256" key="1">
    <source>
        <dbReference type="SAM" id="Phobius"/>
    </source>
</evidence>
<keyword evidence="1" id="KW-0472">Membrane</keyword>
<name>A0A409W0Y8_9AGAR</name>
<organism evidence="2 3">
    <name type="scientific">Panaeolus cyanescens</name>
    <dbReference type="NCBI Taxonomy" id="181874"/>
    <lineage>
        <taxon>Eukaryota</taxon>
        <taxon>Fungi</taxon>
        <taxon>Dikarya</taxon>
        <taxon>Basidiomycota</taxon>
        <taxon>Agaricomycotina</taxon>
        <taxon>Agaricomycetes</taxon>
        <taxon>Agaricomycetidae</taxon>
        <taxon>Agaricales</taxon>
        <taxon>Agaricineae</taxon>
        <taxon>Galeropsidaceae</taxon>
        <taxon>Panaeolus</taxon>
    </lineage>
</organism>